<dbReference type="Gene3D" id="3.20.20.370">
    <property type="entry name" value="Glycoside hydrolase/deacetylase"/>
    <property type="match status" value="1"/>
</dbReference>
<organism evidence="1 2">
    <name type="scientific">Gordonibacter urolithinfaciens</name>
    <dbReference type="NCBI Taxonomy" id="1335613"/>
    <lineage>
        <taxon>Bacteria</taxon>
        <taxon>Bacillati</taxon>
        <taxon>Actinomycetota</taxon>
        <taxon>Coriobacteriia</taxon>
        <taxon>Eggerthellales</taxon>
        <taxon>Eggerthellaceae</taxon>
        <taxon>Gordonibacter</taxon>
    </lineage>
</organism>
<name>A0A6N8IM95_9ACTN</name>
<proteinExistence type="predicted"/>
<dbReference type="RefSeq" id="WP_157006173.1">
    <property type="nucleotide sequence ID" value="NZ_WPOC01000021.1"/>
</dbReference>
<dbReference type="Proteomes" id="UP000468327">
    <property type="component" value="Unassembled WGS sequence"/>
</dbReference>
<comment type="caution">
    <text evidence="1">The sequence shown here is derived from an EMBL/GenBank/DDBJ whole genome shotgun (WGS) entry which is preliminary data.</text>
</comment>
<keyword evidence="2" id="KW-1185">Reference proteome</keyword>
<evidence type="ECO:0000313" key="2">
    <source>
        <dbReference type="Proteomes" id="UP000468327"/>
    </source>
</evidence>
<accession>A0A6N8IM95</accession>
<sequence>MRKPKVIVSHDVDHLFPKEHYFRDLIYPKLWVKSILKLLHHDIGLTSFAKRMASPFEERRHRIPEIIEFDREYGVPSTFFFGVSQGLGMSYFTDECVETVRYVQDNGFDVGVHGIAFDDAGTIAEEHERFLALTGLNDFGIRTHYVRMAEESLALFEKAGYRFDTSIFDRQRINFKKPFRVGAMWEFPLHIMDGYIVFDGKLESAKQVTLEAIREAEQICVPYITLLFHDYQFDDSLFPDQCAWYKWAIRYFNDNEYGFISYQDAIKELEEGI</sequence>
<gene>
    <name evidence="1" type="ORF">GO738_11595</name>
</gene>
<protein>
    <recommendedName>
        <fullName evidence="3">Polysaccharide deacetylase</fullName>
    </recommendedName>
</protein>
<evidence type="ECO:0000313" key="1">
    <source>
        <dbReference type="EMBL" id="MVN15973.1"/>
    </source>
</evidence>
<dbReference type="EMBL" id="WPOC01000021">
    <property type="protein sequence ID" value="MVN15973.1"/>
    <property type="molecule type" value="Genomic_DNA"/>
</dbReference>
<dbReference type="SUPFAM" id="SSF88713">
    <property type="entry name" value="Glycoside hydrolase/deacetylase"/>
    <property type="match status" value="1"/>
</dbReference>
<evidence type="ECO:0008006" key="3">
    <source>
        <dbReference type="Google" id="ProtNLM"/>
    </source>
</evidence>
<dbReference type="InterPro" id="IPR011330">
    <property type="entry name" value="Glyco_hydro/deAcase_b/a-brl"/>
</dbReference>
<dbReference type="AlphaFoldDB" id="A0A6N8IM95"/>
<reference evidence="1 2" key="1">
    <citation type="submission" date="2019-11" db="EMBL/GenBank/DDBJ databases">
        <title>Whole genome shotgun sequencing (WGS) data from Adlercreutzia equolifaciens ResAG-91, Eggerthella lenta MRI-F36, MRI-F37, MRI-F40, ResAG-49, ResAG-88, ResAG-121, ResAG-145, and Gordonibacter sp. ResAG-5, ResAG-26, ResAG-43, ResAG-50, ResAG-59.</title>
        <authorList>
            <person name="Stoll D.A."/>
            <person name="Danylec N."/>
            <person name="Franz C.M.A.P."/>
            <person name="Huch M."/>
        </authorList>
    </citation>
    <scope>NUCLEOTIDE SEQUENCE [LARGE SCALE GENOMIC DNA]</scope>
    <source>
        <strain evidence="1 2">ResAG-59</strain>
    </source>
</reference>
<dbReference type="GO" id="GO:0005975">
    <property type="term" value="P:carbohydrate metabolic process"/>
    <property type="evidence" value="ECO:0007669"/>
    <property type="project" value="InterPro"/>
</dbReference>